<keyword evidence="6 7" id="KW-0472">Membrane</keyword>
<keyword evidence="2" id="KW-0813">Transport</keyword>
<evidence type="ECO:0000256" key="1">
    <source>
        <dbReference type="ARBA" id="ARBA00004429"/>
    </source>
</evidence>
<dbReference type="PANTHER" id="PTHR23513">
    <property type="entry name" value="INTEGRAL MEMBRANE EFFLUX PROTEIN-RELATED"/>
    <property type="match status" value="1"/>
</dbReference>
<reference evidence="8" key="1">
    <citation type="journal article" date="2014" name="Int. J. Syst. Evol. Microbiol.">
        <title>Complete genome sequence of Corynebacterium casei LMG S-19264T (=DSM 44701T), isolated from a smear-ripened cheese.</title>
        <authorList>
            <consortium name="US DOE Joint Genome Institute (JGI-PGF)"/>
            <person name="Walter F."/>
            <person name="Albersmeier A."/>
            <person name="Kalinowski J."/>
            <person name="Ruckert C."/>
        </authorList>
    </citation>
    <scope>NUCLEOTIDE SEQUENCE</scope>
    <source>
        <strain evidence="8">VKM Ac-1321</strain>
    </source>
</reference>
<evidence type="ECO:0000256" key="6">
    <source>
        <dbReference type="ARBA" id="ARBA00023136"/>
    </source>
</evidence>
<comment type="caution">
    <text evidence="8">The sequence shown here is derived from an EMBL/GenBank/DDBJ whole genome shotgun (WGS) entry which is preliminary data.</text>
</comment>
<dbReference type="InterPro" id="IPR010290">
    <property type="entry name" value="TM_effector"/>
</dbReference>
<gene>
    <name evidence="8" type="ORF">GCM10017581_028660</name>
</gene>
<feature type="transmembrane region" description="Helical" evidence="7">
    <location>
        <begin position="343"/>
        <end position="359"/>
    </location>
</feature>
<feature type="transmembrane region" description="Helical" evidence="7">
    <location>
        <begin position="379"/>
        <end position="401"/>
    </location>
</feature>
<evidence type="ECO:0000256" key="2">
    <source>
        <dbReference type="ARBA" id="ARBA00022448"/>
    </source>
</evidence>
<dbReference type="Proteomes" id="UP001143480">
    <property type="component" value="Unassembled WGS sequence"/>
</dbReference>
<comment type="subcellular location">
    <subcellularLocation>
        <location evidence="1">Cell inner membrane</location>
        <topology evidence="1">Multi-pass membrane protein</topology>
    </subcellularLocation>
</comment>
<protein>
    <submittedName>
        <fullName evidence="8">MFS transporter</fullName>
    </submittedName>
</protein>
<evidence type="ECO:0000313" key="8">
    <source>
        <dbReference type="EMBL" id="GLL01125.1"/>
    </source>
</evidence>
<keyword evidence="4 7" id="KW-0812">Transmembrane</keyword>
<dbReference type="Gene3D" id="1.20.1250.20">
    <property type="entry name" value="MFS general substrate transporter like domains"/>
    <property type="match status" value="1"/>
</dbReference>
<proteinExistence type="predicted"/>
<feature type="transmembrane region" description="Helical" evidence="7">
    <location>
        <begin position="311"/>
        <end position="331"/>
    </location>
</feature>
<feature type="transmembrane region" description="Helical" evidence="7">
    <location>
        <begin position="178"/>
        <end position="197"/>
    </location>
</feature>
<evidence type="ECO:0000256" key="5">
    <source>
        <dbReference type="ARBA" id="ARBA00022989"/>
    </source>
</evidence>
<feature type="transmembrane region" description="Helical" evidence="7">
    <location>
        <begin position="153"/>
        <end position="172"/>
    </location>
</feature>
<dbReference type="PANTHER" id="PTHR23513:SF9">
    <property type="entry name" value="ENTEROBACTIN EXPORTER ENTS"/>
    <property type="match status" value="1"/>
</dbReference>
<organism evidence="8 9">
    <name type="scientific">Dactylosporangium matsuzakiense</name>
    <dbReference type="NCBI Taxonomy" id="53360"/>
    <lineage>
        <taxon>Bacteria</taxon>
        <taxon>Bacillati</taxon>
        <taxon>Actinomycetota</taxon>
        <taxon>Actinomycetes</taxon>
        <taxon>Micromonosporales</taxon>
        <taxon>Micromonosporaceae</taxon>
        <taxon>Dactylosporangium</taxon>
    </lineage>
</organism>
<evidence type="ECO:0000256" key="3">
    <source>
        <dbReference type="ARBA" id="ARBA00022475"/>
    </source>
</evidence>
<dbReference type="RefSeq" id="WP_261965463.1">
    <property type="nucleotide sequence ID" value="NZ_BAAAXA010000001.1"/>
</dbReference>
<dbReference type="GO" id="GO:0005886">
    <property type="term" value="C:plasma membrane"/>
    <property type="evidence" value="ECO:0007669"/>
    <property type="project" value="UniProtKB-SubCell"/>
</dbReference>
<feature type="transmembrane region" description="Helical" evidence="7">
    <location>
        <begin position="256"/>
        <end position="276"/>
    </location>
</feature>
<name>A0A9W6KHY8_9ACTN</name>
<dbReference type="InterPro" id="IPR036259">
    <property type="entry name" value="MFS_trans_sf"/>
</dbReference>
<dbReference type="EMBL" id="BSFP01000013">
    <property type="protein sequence ID" value="GLL01125.1"/>
    <property type="molecule type" value="Genomic_DNA"/>
</dbReference>
<evidence type="ECO:0000256" key="7">
    <source>
        <dbReference type="SAM" id="Phobius"/>
    </source>
</evidence>
<feature type="transmembrane region" description="Helical" evidence="7">
    <location>
        <begin position="228"/>
        <end position="250"/>
    </location>
</feature>
<dbReference type="SUPFAM" id="SSF103473">
    <property type="entry name" value="MFS general substrate transporter"/>
    <property type="match status" value="1"/>
</dbReference>
<dbReference type="AlphaFoldDB" id="A0A9W6KHY8"/>
<dbReference type="CDD" id="cd06173">
    <property type="entry name" value="MFS_MefA_like"/>
    <property type="match status" value="1"/>
</dbReference>
<keyword evidence="9" id="KW-1185">Reference proteome</keyword>
<keyword evidence="3" id="KW-1003">Cell membrane</keyword>
<sequence>MWKRLRHLRMDVRPLRHRDFRLLMASGLITMFGSFITIVAVPYQIKQLTGSYVAVGAVGVVELVAIVGSGLWGGAIADAVDRRRVVLWCEAAMAVCTGGLLVNAVLPHPVVWPLYVVAGLVATLDGLQRPSLDAMLPRLVPRDEQTAANAMQGIRYQIGAIAGPAVGGVLVTVAGVPAAYGVDVLTFIASVAFLFLLRPIPPSVEAERPSLAGIGRGARYAWSRPELLGTYFVDIAAMFLAMPMALYPFVADALHAQWALGLLYGAMPFGAMLISLTSGWASRVHRHGLAVLVAAGLWGLAIAGFGAAPNIATALVFLVLAGAADMVSGLFRSTIWNQTIPDHLRGRLAGISLLSYSIGPTAGQMRSGVMAAMVGLRPAIVAGGLLCTGAVAACTALMPGFTRYDERTSPHADAATPAAIDALEPTAAQ</sequence>
<feature type="transmembrane region" description="Helical" evidence="7">
    <location>
        <begin position="288"/>
        <end position="305"/>
    </location>
</feature>
<feature type="transmembrane region" description="Helical" evidence="7">
    <location>
        <begin position="20"/>
        <end position="45"/>
    </location>
</feature>
<evidence type="ECO:0000313" key="9">
    <source>
        <dbReference type="Proteomes" id="UP001143480"/>
    </source>
</evidence>
<accession>A0A9W6KHY8</accession>
<dbReference type="Pfam" id="PF05977">
    <property type="entry name" value="MFS_3"/>
    <property type="match status" value="1"/>
</dbReference>
<keyword evidence="5 7" id="KW-1133">Transmembrane helix</keyword>
<reference evidence="8" key="2">
    <citation type="submission" date="2023-01" db="EMBL/GenBank/DDBJ databases">
        <authorList>
            <person name="Sun Q."/>
            <person name="Evtushenko L."/>
        </authorList>
    </citation>
    <scope>NUCLEOTIDE SEQUENCE</scope>
    <source>
        <strain evidence="8">VKM Ac-1321</strain>
    </source>
</reference>
<evidence type="ECO:0000256" key="4">
    <source>
        <dbReference type="ARBA" id="ARBA00022692"/>
    </source>
</evidence>
<feature type="transmembrane region" description="Helical" evidence="7">
    <location>
        <begin position="51"/>
        <end position="73"/>
    </location>
</feature>